<evidence type="ECO:0000313" key="3">
    <source>
        <dbReference type="Proteomes" id="UP001201812"/>
    </source>
</evidence>
<feature type="domain" description="Phosphoribosyltransferase" evidence="1">
    <location>
        <begin position="27"/>
        <end position="200"/>
    </location>
</feature>
<dbReference type="CDD" id="cd06223">
    <property type="entry name" value="PRTases_typeI"/>
    <property type="match status" value="1"/>
</dbReference>
<dbReference type="AlphaFoldDB" id="A0AAD4N1T9"/>
<keyword evidence="3" id="KW-1185">Reference proteome</keyword>
<comment type="caution">
    <text evidence="2">The sequence shown here is derived from an EMBL/GenBank/DDBJ whole genome shotgun (WGS) entry which is preliminary data.</text>
</comment>
<organism evidence="2 3">
    <name type="scientific">Ditylenchus destructor</name>
    <dbReference type="NCBI Taxonomy" id="166010"/>
    <lineage>
        <taxon>Eukaryota</taxon>
        <taxon>Metazoa</taxon>
        <taxon>Ecdysozoa</taxon>
        <taxon>Nematoda</taxon>
        <taxon>Chromadorea</taxon>
        <taxon>Rhabditida</taxon>
        <taxon>Tylenchina</taxon>
        <taxon>Tylenchomorpha</taxon>
        <taxon>Sphaerularioidea</taxon>
        <taxon>Anguinidae</taxon>
        <taxon>Anguininae</taxon>
        <taxon>Ditylenchus</taxon>
    </lineage>
</organism>
<dbReference type="Proteomes" id="UP001201812">
    <property type="component" value="Unassembled WGS sequence"/>
</dbReference>
<keyword evidence="2" id="KW-0808">Transferase</keyword>
<dbReference type="InterPro" id="IPR000836">
    <property type="entry name" value="PRTase_dom"/>
</dbReference>
<keyword evidence="2" id="KW-0328">Glycosyltransferase</keyword>
<dbReference type="GO" id="GO:0016757">
    <property type="term" value="F:glycosyltransferase activity"/>
    <property type="evidence" value="ECO:0007669"/>
    <property type="project" value="UniProtKB-KW"/>
</dbReference>
<dbReference type="Gene3D" id="3.40.50.2020">
    <property type="match status" value="1"/>
</dbReference>
<accession>A0AAD4N1T9</accession>
<protein>
    <submittedName>
        <fullName evidence="2">Uracil phosphoribosyltransferase domain-containing protein</fullName>
    </submittedName>
</protein>
<gene>
    <name evidence="2" type="ORF">DdX_09375</name>
</gene>
<evidence type="ECO:0000259" key="1">
    <source>
        <dbReference type="Pfam" id="PF14681"/>
    </source>
</evidence>
<dbReference type="InterPro" id="IPR029057">
    <property type="entry name" value="PRTase-like"/>
</dbReference>
<reference evidence="2" key="1">
    <citation type="submission" date="2022-01" db="EMBL/GenBank/DDBJ databases">
        <title>Genome Sequence Resource for Two Populations of Ditylenchus destructor, the Migratory Endoparasitic Phytonematode.</title>
        <authorList>
            <person name="Zhang H."/>
            <person name="Lin R."/>
            <person name="Xie B."/>
        </authorList>
    </citation>
    <scope>NUCLEOTIDE SEQUENCE</scope>
    <source>
        <strain evidence="2">BazhouSP</strain>
    </source>
</reference>
<sequence length="216" mass="24488">MVSLQENEVIGSASNSKLDKRTSLLPQTDRLRELQTILRDKETSHSEFVFSADRLIRLVVEDGLNKLPYHKCTVVTPTGYEYEGIKFARGNCGVSVCRSGEAMELALRQCCRSIRIGKVLIGEDQRMLYTRLMTDIARRRVLLLYPCLSSGFTVMKAIQTLLENGVQEHKIFLLTVFSTPKSITSIRSAYKKINIITSEICTDMPQFFATKYFGTD</sequence>
<dbReference type="FunFam" id="3.40.50.2020:FF:000090">
    <property type="entry name" value="Protein CBG07940"/>
    <property type="match status" value="1"/>
</dbReference>
<proteinExistence type="predicted"/>
<name>A0AAD4N1T9_9BILA</name>
<evidence type="ECO:0000313" key="2">
    <source>
        <dbReference type="EMBL" id="KAI1712750.1"/>
    </source>
</evidence>
<dbReference type="SUPFAM" id="SSF53271">
    <property type="entry name" value="PRTase-like"/>
    <property type="match status" value="1"/>
</dbReference>
<dbReference type="Pfam" id="PF14681">
    <property type="entry name" value="UPRTase"/>
    <property type="match status" value="1"/>
</dbReference>
<dbReference type="EMBL" id="JAKKPZ010000017">
    <property type="protein sequence ID" value="KAI1712750.1"/>
    <property type="molecule type" value="Genomic_DNA"/>
</dbReference>